<feature type="transmembrane region" description="Helical" evidence="7">
    <location>
        <begin position="38"/>
        <end position="56"/>
    </location>
</feature>
<accession>A0ABY8QSU7</accession>
<keyword evidence="4 7" id="KW-0812">Transmembrane</keyword>
<evidence type="ECO:0000256" key="6">
    <source>
        <dbReference type="ARBA" id="ARBA00023136"/>
    </source>
</evidence>
<dbReference type="RefSeq" id="WP_349638234.1">
    <property type="nucleotide sequence ID" value="NZ_CP090958.1"/>
</dbReference>
<gene>
    <name evidence="10" type="ORF">LWF01_15320</name>
</gene>
<feature type="transmembrane region" description="Helical" evidence="7">
    <location>
        <begin position="290"/>
        <end position="312"/>
    </location>
</feature>
<comment type="similarity">
    <text evidence="7">Belongs to the binding-protein-dependent transport system permease family.</text>
</comment>
<evidence type="ECO:0000256" key="1">
    <source>
        <dbReference type="ARBA" id="ARBA00004651"/>
    </source>
</evidence>
<evidence type="ECO:0000256" key="3">
    <source>
        <dbReference type="ARBA" id="ARBA00022475"/>
    </source>
</evidence>
<reference evidence="10 11" key="1">
    <citation type="submission" date="2023-05" db="EMBL/GenBank/DDBJ databases">
        <title>Lithophilousrod everest ZFBP1038 complete genpme.</title>
        <authorList>
            <person name="Tian M."/>
        </authorList>
    </citation>
    <scope>NUCLEOTIDE SEQUENCE [LARGE SCALE GENOMIC DNA]</scope>
    <source>
        <strain evidence="10 11">ZFBP1038</strain>
    </source>
</reference>
<dbReference type="Pfam" id="PF00528">
    <property type="entry name" value="BPD_transp_1"/>
    <property type="match status" value="1"/>
</dbReference>
<protein>
    <submittedName>
        <fullName evidence="10">Sugar ABC transporter permease</fullName>
    </submittedName>
</protein>
<keyword evidence="3" id="KW-1003">Cell membrane</keyword>
<evidence type="ECO:0000259" key="9">
    <source>
        <dbReference type="PROSITE" id="PS50928"/>
    </source>
</evidence>
<keyword evidence="11" id="KW-1185">Reference proteome</keyword>
<evidence type="ECO:0000256" key="5">
    <source>
        <dbReference type="ARBA" id="ARBA00022989"/>
    </source>
</evidence>
<name>A0ABY8QSU7_9MICO</name>
<organism evidence="10 11">
    <name type="scientific">Saxibacter everestensis</name>
    <dbReference type="NCBI Taxonomy" id="2909229"/>
    <lineage>
        <taxon>Bacteria</taxon>
        <taxon>Bacillati</taxon>
        <taxon>Actinomycetota</taxon>
        <taxon>Actinomycetes</taxon>
        <taxon>Micrococcales</taxon>
        <taxon>Brevibacteriaceae</taxon>
        <taxon>Saxibacter</taxon>
    </lineage>
</organism>
<sequence length="320" mass="34691">MATNSQLMPSKRKKPAEKARPTTPSRRKGDSAPGEPRTIGLVYILPALLLYGFFLLYPFGQSIWISLFDWDGLTVATWTGFSNYADVFTDPDIRNAFGHSIFLLIFYAVVPVAIGLIIAGIVSRATLRGMSVYRTIIFMPQVLAMVVVGVAWRYMLAPEGFINQTLNAIGLDGVSRAWLGDYTFALPAVGVIGSWVQTGLCMVLFIAGAQQIPKELFEAARIDGAGPVREFFAVTLPALRPHVAVASTLTIISGMRNFDLIYITTSQGPGKATSVPSYEIYSRAFETNQVGSATAIGVTLTAVILIITTVVAKTIEGRTR</sequence>
<evidence type="ECO:0000313" key="10">
    <source>
        <dbReference type="EMBL" id="WGW11444.1"/>
    </source>
</evidence>
<dbReference type="PROSITE" id="PS50928">
    <property type="entry name" value="ABC_TM1"/>
    <property type="match status" value="1"/>
</dbReference>
<dbReference type="PANTHER" id="PTHR43227">
    <property type="entry name" value="BLL4140 PROTEIN"/>
    <property type="match status" value="1"/>
</dbReference>
<comment type="subcellular location">
    <subcellularLocation>
        <location evidence="1 7">Cell membrane</location>
        <topology evidence="1 7">Multi-pass membrane protein</topology>
    </subcellularLocation>
</comment>
<feature type="region of interest" description="Disordered" evidence="8">
    <location>
        <begin position="1"/>
        <end position="34"/>
    </location>
</feature>
<evidence type="ECO:0000256" key="7">
    <source>
        <dbReference type="RuleBase" id="RU363032"/>
    </source>
</evidence>
<feature type="domain" description="ABC transmembrane type-1" evidence="9">
    <location>
        <begin position="97"/>
        <end position="311"/>
    </location>
</feature>
<dbReference type="PANTHER" id="PTHR43227:SF11">
    <property type="entry name" value="BLL4140 PROTEIN"/>
    <property type="match status" value="1"/>
</dbReference>
<feature type="transmembrane region" description="Helical" evidence="7">
    <location>
        <begin position="135"/>
        <end position="155"/>
    </location>
</feature>
<dbReference type="InterPro" id="IPR035906">
    <property type="entry name" value="MetI-like_sf"/>
</dbReference>
<evidence type="ECO:0000256" key="4">
    <source>
        <dbReference type="ARBA" id="ARBA00022692"/>
    </source>
</evidence>
<keyword evidence="2 7" id="KW-0813">Transport</keyword>
<evidence type="ECO:0000313" key="11">
    <source>
        <dbReference type="Proteomes" id="UP001209083"/>
    </source>
</evidence>
<proteinExistence type="inferred from homology"/>
<dbReference type="Proteomes" id="UP001209083">
    <property type="component" value="Chromosome"/>
</dbReference>
<dbReference type="InterPro" id="IPR050809">
    <property type="entry name" value="UgpAE/MalFG_permease"/>
</dbReference>
<dbReference type="EMBL" id="CP090958">
    <property type="protein sequence ID" value="WGW11444.1"/>
    <property type="molecule type" value="Genomic_DNA"/>
</dbReference>
<evidence type="ECO:0000256" key="8">
    <source>
        <dbReference type="SAM" id="MobiDB-lite"/>
    </source>
</evidence>
<feature type="transmembrane region" description="Helical" evidence="7">
    <location>
        <begin position="101"/>
        <end position="123"/>
    </location>
</feature>
<dbReference type="CDD" id="cd06261">
    <property type="entry name" value="TM_PBP2"/>
    <property type="match status" value="1"/>
</dbReference>
<dbReference type="SUPFAM" id="SSF161098">
    <property type="entry name" value="MetI-like"/>
    <property type="match status" value="1"/>
</dbReference>
<feature type="transmembrane region" description="Helical" evidence="7">
    <location>
        <begin position="184"/>
        <end position="207"/>
    </location>
</feature>
<keyword evidence="6 7" id="KW-0472">Membrane</keyword>
<keyword evidence="5 7" id="KW-1133">Transmembrane helix</keyword>
<dbReference type="Gene3D" id="1.10.3720.10">
    <property type="entry name" value="MetI-like"/>
    <property type="match status" value="1"/>
</dbReference>
<evidence type="ECO:0000256" key="2">
    <source>
        <dbReference type="ARBA" id="ARBA00022448"/>
    </source>
</evidence>
<dbReference type="InterPro" id="IPR000515">
    <property type="entry name" value="MetI-like"/>
</dbReference>